<dbReference type="STRING" id="483216.BACEGG_03551"/>
<dbReference type="Gene3D" id="3.20.20.80">
    <property type="entry name" value="Glycosidases"/>
    <property type="match status" value="1"/>
</dbReference>
<feature type="region of interest" description="Disordered" evidence="2">
    <location>
        <begin position="23"/>
        <end position="42"/>
    </location>
</feature>
<dbReference type="InterPro" id="IPR013783">
    <property type="entry name" value="Ig-like_fold"/>
</dbReference>
<evidence type="ECO:0000256" key="2">
    <source>
        <dbReference type="SAM" id="MobiDB-lite"/>
    </source>
</evidence>
<dbReference type="PANTHER" id="PTHR43405">
    <property type="entry name" value="GLYCOSYL HYDROLASE DIGH"/>
    <property type="match status" value="1"/>
</dbReference>
<dbReference type="PROSITE" id="PS51257">
    <property type="entry name" value="PROKAR_LIPOPROTEIN"/>
    <property type="match status" value="1"/>
</dbReference>
<dbReference type="SUPFAM" id="SSF51445">
    <property type="entry name" value="(Trans)glycosidases"/>
    <property type="match status" value="1"/>
</dbReference>
<evidence type="ECO:0000256" key="1">
    <source>
        <dbReference type="ARBA" id="ARBA00022729"/>
    </source>
</evidence>
<evidence type="ECO:0000256" key="3">
    <source>
        <dbReference type="SAM" id="SignalP"/>
    </source>
</evidence>
<dbReference type="Pfam" id="PF02638">
    <property type="entry name" value="GHL10"/>
    <property type="match status" value="1"/>
</dbReference>
<dbReference type="InterPro" id="IPR003790">
    <property type="entry name" value="GHL10"/>
</dbReference>
<dbReference type="Proteomes" id="UP000254424">
    <property type="component" value="Unassembled WGS sequence"/>
</dbReference>
<dbReference type="InterPro" id="IPR017853">
    <property type="entry name" value="GH"/>
</dbReference>
<protein>
    <submittedName>
        <fullName evidence="5">Secreted protein</fullName>
    </submittedName>
</protein>
<accession>A0A380Z903</accession>
<name>A0A380Z903_9BACE</name>
<dbReference type="AlphaFoldDB" id="A0A380Z903"/>
<keyword evidence="1 3" id="KW-0732">Signal</keyword>
<evidence type="ECO:0000259" key="4">
    <source>
        <dbReference type="Pfam" id="PF02638"/>
    </source>
</evidence>
<gene>
    <name evidence="5" type="ORF">NCTC11155_02847</name>
</gene>
<dbReference type="EMBL" id="UFSX01000002">
    <property type="protein sequence ID" value="SUV43453.1"/>
    <property type="molecule type" value="Genomic_DNA"/>
</dbReference>
<evidence type="ECO:0000313" key="6">
    <source>
        <dbReference type="Proteomes" id="UP000254424"/>
    </source>
</evidence>
<evidence type="ECO:0000313" key="5">
    <source>
        <dbReference type="EMBL" id="SUV43453.1"/>
    </source>
</evidence>
<dbReference type="RefSeq" id="WP_004292136.1">
    <property type="nucleotide sequence ID" value="NZ_CABKNQ010000017.1"/>
</dbReference>
<dbReference type="OrthoDB" id="9773203at2"/>
<dbReference type="PANTHER" id="PTHR43405:SF1">
    <property type="entry name" value="GLYCOSYL HYDROLASE DIGH"/>
    <property type="match status" value="1"/>
</dbReference>
<feature type="chain" id="PRO_5016739686" evidence="3">
    <location>
        <begin position="22"/>
        <end position="489"/>
    </location>
</feature>
<sequence length="489" mass="55284">MKYLKYITLVALLAFAVSCSKDDDGENMPPEPTPPVEKPEPQAVTLPQKELRGAWITTVWGIDWPMEDYNAATQQKKYTDYLDLLVANNMNAVFFQIRGMADAFYESQYESWSKNITGTAGKNPGYDVLGFLVEEAHKRGLQFHAWMNPYRISTRASKNSSFAELDTKIPVAWTKDYNKIRIYNPAMPEVQTRIMDIVKEIITKYDVDGIHMDDYFYPSLEEGESMNDNAEYEKYGKDKFKSIEEFRRNNVDVVIQNIQKVIIDTKPGVIFSVSPAANIDNNYSKLFADVRKWLKEGWVDVIIPQLYFATGTGKNSFNQFLDQWMQYVNQTHCLIGYGIYKFGSTDPDYGNAFHSSADLKSQFEYASKKSKVNGSVLYSIKDMVANKVGIGTAIKEIYKKKTVIPYLGRTEAKLPSTPVKVRTDGGNLSWEAVSGAYYAVYKSNGEGKLATLVGTTRETSFKLPGKGTYCVTALDKANAESRISELVTY</sequence>
<reference evidence="5 6" key="1">
    <citation type="submission" date="2018-06" db="EMBL/GenBank/DDBJ databases">
        <authorList>
            <consortium name="Pathogen Informatics"/>
            <person name="Doyle S."/>
        </authorList>
    </citation>
    <scope>NUCLEOTIDE SEQUENCE [LARGE SCALE GENOMIC DNA]</scope>
    <source>
        <strain evidence="5 6">NCTC11155</strain>
    </source>
</reference>
<organism evidence="5 6">
    <name type="scientific">Bacteroides eggerthii</name>
    <dbReference type="NCBI Taxonomy" id="28111"/>
    <lineage>
        <taxon>Bacteria</taxon>
        <taxon>Pseudomonadati</taxon>
        <taxon>Bacteroidota</taxon>
        <taxon>Bacteroidia</taxon>
        <taxon>Bacteroidales</taxon>
        <taxon>Bacteroidaceae</taxon>
        <taxon>Bacteroides</taxon>
    </lineage>
</organism>
<dbReference type="GeneID" id="93069591"/>
<dbReference type="Gene3D" id="2.60.40.10">
    <property type="entry name" value="Immunoglobulins"/>
    <property type="match status" value="1"/>
</dbReference>
<proteinExistence type="predicted"/>
<feature type="signal peptide" evidence="3">
    <location>
        <begin position="1"/>
        <end position="21"/>
    </location>
</feature>
<feature type="domain" description="Glycosyl hydrolase-like 10" evidence="4">
    <location>
        <begin position="50"/>
        <end position="343"/>
    </location>
</feature>
<dbReference type="InterPro" id="IPR052177">
    <property type="entry name" value="Divisome_Glycosyl_Hydrolase"/>
</dbReference>